<accession>A0A6B0TQX1</accession>
<dbReference type="Proteomes" id="UP000436016">
    <property type="component" value="Unassembled WGS sequence"/>
</dbReference>
<proteinExistence type="predicted"/>
<name>A0A6B0TQX1_9RHOB</name>
<dbReference type="EMBL" id="WUWG01000005">
    <property type="protein sequence ID" value="MXU66336.1"/>
    <property type="molecule type" value="Genomic_DNA"/>
</dbReference>
<sequence length="46" mass="5134">MSLKTFLGLVALAALLAAADIYYQTGVLLFLGKQLARMTSWLAFWR</sequence>
<dbReference type="RefSeq" id="WP_160855705.1">
    <property type="nucleotide sequence ID" value="NZ_WUWG01000005.1"/>
</dbReference>
<dbReference type="AlphaFoldDB" id="A0A6B0TQX1"/>
<gene>
    <name evidence="1" type="ORF">GSH16_12860</name>
</gene>
<evidence type="ECO:0000313" key="1">
    <source>
        <dbReference type="EMBL" id="MXU66336.1"/>
    </source>
</evidence>
<protein>
    <submittedName>
        <fullName evidence="1">Uncharacterized protein</fullName>
    </submittedName>
</protein>
<comment type="caution">
    <text evidence="1">The sequence shown here is derived from an EMBL/GenBank/DDBJ whole genome shotgun (WGS) entry which is preliminary data.</text>
</comment>
<evidence type="ECO:0000313" key="2">
    <source>
        <dbReference type="Proteomes" id="UP000436016"/>
    </source>
</evidence>
<organism evidence="1 2">
    <name type="scientific">Oceanomicrobium pacificus</name>
    <dbReference type="NCBI Taxonomy" id="2692916"/>
    <lineage>
        <taxon>Bacteria</taxon>
        <taxon>Pseudomonadati</taxon>
        <taxon>Pseudomonadota</taxon>
        <taxon>Alphaproteobacteria</taxon>
        <taxon>Rhodobacterales</taxon>
        <taxon>Paracoccaceae</taxon>
        <taxon>Oceanomicrobium</taxon>
    </lineage>
</organism>
<reference evidence="1 2" key="1">
    <citation type="submission" date="2019-12" db="EMBL/GenBank/DDBJ databases">
        <title>Strain KN286 was isolated from seawater, which was collected from Caroline Seamount in the tropical western Pacific.</title>
        <authorList>
            <person name="Wang Q."/>
        </authorList>
    </citation>
    <scope>NUCLEOTIDE SEQUENCE [LARGE SCALE GENOMIC DNA]</scope>
    <source>
        <strain evidence="1 2">KN286</strain>
    </source>
</reference>
<keyword evidence="2" id="KW-1185">Reference proteome</keyword>